<proteinExistence type="inferred from homology"/>
<dbReference type="GO" id="GO:0005737">
    <property type="term" value="C:cytoplasm"/>
    <property type="evidence" value="ECO:0007669"/>
    <property type="project" value="TreeGrafter"/>
</dbReference>
<evidence type="ECO:0000259" key="2">
    <source>
        <dbReference type="Pfam" id="PF01521"/>
    </source>
</evidence>
<dbReference type="InterPro" id="IPR000361">
    <property type="entry name" value="ATAP_core_dom"/>
</dbReference>
<dbReference type="InterPro" id="IPR017870">
    <property type="entry name" value="FeS_cluster_insertion_CS"/>
</dbReference>
<dbReference type="SUPFAM" id="SSF89360">
    <property type="entry name" value="HesB-like domain"/>
    <property type="match status" value="1"/>
</dbReference>
<dbReference type="InterPro" id="IPR035903">
    <property type="entry name" value="HesB-like_dom_sf"/>
</dbReference>
<accession>A0A381TSK9</accession>
<evidence type="ECO:0000256" key="1">
    <source>
        <dbReference type="ARBA" id="ARBA00006718"/>
    </source>
</evidence>
<dbReference type="EMBL" id="UINC01005093">
    <property type="protein sequence ID" value="SVA19016.1"/>
    <property type="molecule type" value="Genomic_DNA"/>
</dbReference>
<dbReference type="Pfam" id="PF01521">
    <property type="entry name" value="Fe-S_biosyn"/>
    <property type="match status" value="1"/>
</dbReference>
<sequence>MSKADNSAIGVRVGVKSGGCAGMSYVMEYAKEVKKNEEVIEDKGVKVFIDPNAIMYLLGTEMDYKKEDFSSRFVFKNPNETERCGCGESFKT</sequence>
<name>A0A381TSK9_9ZZZZ</name>
<evidence type="ECO:0000313" key="3">
    <source>
        <dbReference type="EMBL" id="SVA19016.1"/>
    </source>
</evidence>
<dbReference type="PANTHER" id="PTHR10072:SF41">
    <property type="entry name" value="IRON-SULFUR CLUSTER ASSEMBLY 1 HOMOLOG, MITOCHONDRIAL"/>
    <property type="match status" value="1"/>
</dbReference>
<dbReference type="Gene3D" id="2.60.300.12">
    <property type="entry name" value="HesB-like domain"/>
    <property type="match status" value="1"/>
</dbReference>
<dbReference type="GO" id="GO:0016226">
    <property type="term" value="P:iron-sulfur cluster assembly"/>
    <property type="evidence" value="ECO:0007669"/>
    <property type="project" value="InterPro"/>
</dbReference>
<gene>
    <name evidence="3" type="ORF">METZ01_LOCUS71870</name>
</gene>
<dbReference type="InterPro" id="IPR050322">
    <property type="entry name" value="Fe-S_cluster_asmbl/transfer"/>
</dbReference>
<comment type="similarity">
    <text evidence="1">Belongs to the HesB/IscA family.</text>
</comment>
<dbReference type="NCBIfam" id="TIGR00049">
    <property type="entry name" value="iron-sulfur cluster assembly accessory protein"/>
    <property type="match status" value="1"/>
</dbReference>
<organism evidence="3">
    <name type="scientific">marine metagenome</name>
    <dbReference type="NCBI Taxonomy" id="408172"/>
    <lineage>
        <taxon>unclassified sequences</taxon>
        <taxon>metagenomes</taxon>
        <taxon>ecological metagenomes</taxon>
    </lineage>
</organism>
<reference evidence="3" key="1">
    <citation type="submission" date="2018-05" db="EMBL/GenBank/DDBJ databases">
        <authorList>
            <person name="Lanie J.A."/>
            <person name="Ng W.-L."/>
            <person name="Kazmierczak K.M."/>
            <person name="Andrzejewski T.M."/>
            <person name="Davidsen T.M."/>
            <person name="Wayne K.J."/>
            <person name="Tettelin H."/>
            <person name="Glass J.I."/>
            <person name="Rusch D."/>
            <person name="Podicherti R."/>
            <person name="Tsui H.-C.T."/>
            <person name="Winkler M.E."/>
        </authorList>
    </citation>
    <scope>NUCLEOTIDE SEQUENCE</scope>
</reference>
<dbReference type="GO" id="GO:0051537">
    <property type="term" value="F:2 iron, 2 sulfur cluster binding"/>
    <property type="evidence" value="ECO:0007669"/>
    <property type="project" value="TreeGrafter"/>
</dbReference>
<dbReference type="AlphaFoldDB" id="A0A381TSK9"/>
<dbReference type="InterPro" id="IPR016092">
    <property type="entry name" value="ATAP"/>
</dbReference>
<dbReference type="PROSITE" id="PS01152">
    <property type="entry name" value="HESB"/>
    <property type="match status" value="1"/>
</dbReference>
<dbReference type="PANTHER" id="PTHR10072">
    <property type="entry name" value="IRON-SULFUR CLUSTER ASSEMBLY PROTEIN"/>
    <property type="match status" value="1"/>
</dbReference>
<feature type="domain" description="Core" evidence="2">
    <location>
        <begin position="9"/>
        <end position="88"/>
    </location>
</feature>
<protein>
    <recommendedName>
        <fullName evidence="2">Core domain-containing protein</fullName>
    </recommendedName>
</protein>